<dbReference type="PANTHER" id="PTHR47829:SF1">
    <property type="entry name" value="HAD FAMILY PHOSPHATASE"/>
    <property type="match status" value="1"/>
</dbReference>
<evidence type="ECO:0000313" key="5">
    <source>
        <dbReference type="Proteomes" id="UP000050502"/>
    </source>
</evidence>
<dbReference type="InterPro" id="IPR002575">
    <property type="entry name" value="Aminoglycoside_PTrfase"/>
</dbReference>
<dbReference type="GO" id="GO:0016740">
    <property type="term" value="F:transferase activity"/>
    <property type="evidence" value="ECO:0007669"/>
    <property type="project" value="UniProtKB-KW"/>
</dbReference>
<dbReference type="AlphaFoldDB" id="A0A0M9UE60"/>
<dbReference type="CDD" id="cd05154">
    <property type="entry name" value="ACAD10_11_N-like"/>
    <property type="match status" value="1"/>
</dbReference>
<dbReference type="InterPro" id="IPR041726">
    <property type="entry name" value="ACAD10_11_N"/>
</dbReference>
<dbReference type="InterPro" id="IPR011009">
    <property type="entry name" value="Kinase-like_dom_sf"/>
</dbReference>
<comment type="caution">
    <text evidence="2">The sequence shown here is derived from an EMBL/GenBank/DDBJ whole genome shotgun (WGS) entry which is preliminary data.</text>
</comment>
<reference evidence="4" key="3">
    <citation type="submission" date="2015-08" db="EMBL/GenBank/DDBJ databases">
        <title>Draft Genome Sequence of a Heterotrophic Facultative Anaerobic Bacterium Ardenticatena maritima Strain 110S.</title>
        <authorList>
            <person name="Kawaichi S."/>
            <person name="Yoshida T."/>
            <person name="Sako Y."/>
            <person name="Nakamura R."/>
        </authorList>
    </citation>
    <scope>NUCLEOTIDE SEQUENCE [LARGE SCALE GENOMIC DNA]</scope>
    <source>
        <strain evidence="4">110S</strain>
    </source>
</reference>
<dbReference type="Pfam" id="PF01636">
    <property type="entry name" value="APH"/>
    <property type="match status" value="1"/>
</dbReference>
<dbReference type="OrthoDB" id="3806873at2"/>
<protein>
    <submittedName>
        <fullName evidence="3">Aminoglycoside phosphotransferase</fullName>
    </submittedName>
</protein>
<evidence type="ECO:0000313" key="4">
    <source>
        <dbReference type="Proteomes" id="UP000037784"/>
    </source>
</evidence>
<dbReference type="EMBL" id="BBZA01000308">
    <property type="protein sequence ID" value="GAP64717.1"/>
    <property type="molecule type" value="Genomic_DNA"/>
</dbReference>
<dbReference type="InParanoid" id="A0A0M9UE60"/>
<organism evidence="2 4">
    <name type="scientific">Ardenticatena maritima</name>
    <dbReference type="NCBI Taxonomy" id="872965"/>
    <lineage>
        <taxon>Bacteria</taxon>
        <taxon>Bacillati</taxon>
        <taxon>Chloroflexota</taxon>
        <taxon>Ardenticatenia</taxon>
        <taxon>Ardenticatenales</taxon>
        <taxon>Ardenticatenaceae</taxon>
        <taxon>Ardenticatena</taxon>
    </lineage>
</organism>
<reference evidence="2 4" key="1">
    <citation type="journal article" date="2015" name="Genome Announc.">
        <title>Draft Genome Sequence of a Heterotrophic Facultative Anaerobic Thermophilic Bacterium, Ardenticatena maritima Strain 110ST.</title>
        <authorList>
            <person name="Kawaichi S."/>
            <person name="Yoshida T."/>
            <person name="Sako Y."/>
            <person name="Nakamura R."/>
        </authorList>
    </citation>
    <scope>NUCLEOTIDE SEQUENCE [LARGE SCALE GENOMIC DNA]</scope>
    <source>
        <strain evidence="2 4">110S</strain>
    </source>
</reference>
<dbReference type="Gene3D" id="3.30.200.20">
    <property type="entry name" value="Phosphorylase Kinase, domain 1"/>
    <property type="match status" value="1"/>
</dbReference>
<dbReference type="PANTHER" id="PTHR47829">
    <property type="entry name" value="HYDROLASE, PUTATIVE (AFU_ORTHOLOGUE AFUA_1G12880)-RELATED"/>
    <property type="match status" value="1"/>
</dbReference>
<reference evidence="3 5" key="2">
    <citation type="submission" date="2015-07" db="EMBL/GenBank/DDBJ databases">
        <title>Whole genome sequence of Ardenticatena maritima DSM 23922.</title>
        <authorList>
            <person name="Hemp J."/>
            <person name="Ward L.M."/>
            <person name="Pace L.A."/>
            <person name="Fischer W.W."/>
        </authorList>
    </citation>
    <scope>NUCLEOTIDE SEQUENCE [LARGE SCALE GENOMIC DNA]</scope>
    <source>
        <strain evidence="3 5">110S</strain>
    </source>
</reference>
<accession>A0A0M9UE60</accession>
<keyword evidence="4" id="KW-1185">Reference proteome</keyword>
<dbReference type="STRING" id="872965.SE16_01680"/>
<dbReference type="EMBL" id="LGKN01000003">
    <property type="protein sequence ID" value="KPL89232.1"/>
    <property type="molecule type" value="Genomic_DNA"/>
</dbReference>
<feature type="domain" description="Aminoglycoside phosphotransferase" evidence="1">
    <location>
        <begin position="37"/>
        <end position="279"/>
    </location>
</feature>
<keyword evidence="3" id="KW-0808">Transferase</keyword>
<gene>
    <name evidence="2" type="ORF">ARMA_3140</name>
    <name evidence="3" type="ORF">SE16_01680</name>
</gene>
<evidence type="ECO:0000313" key="2">
    <source>
        <dbReference type="EMBL" id="GAP64717.1"/>
    </source>
</evidence>
<evidence type="ECO:0000313" key="3">
    <source>
        <dbReference type="EMBL" id="KPL89232.1"/>
    </source>
</evidence>
<dbReference type="Gene3D" id="3.90.1200.10">
    <property type="match status" value="1"/>
</dbReference>
<dbReference type="Proteomes" id="UP000037784">
    <property type="component" value="Unassembled WGS sequence"/>
</dbReference>
<dbReference type="Proteomes" id="UP000050502">
    <property type="component" value="Unassembled WGS sequence"/>
</dbReference>
<proteinExistence type="predicted"/>
<dbReference type="RefSeq" id="WP_054494455.1">
    <property type="nucleotide sequence ID" value="NZ_BBZA01000308.1"/>
</dbReference>
<name>A0A0M9UE60_9CHLR</name>
<sequence>MAFDETIPMRPGEEIPVERLATYLRGRLPGSENPLRVRQFGGGAANLTYLLDYGTHQYVLRRPPQGPLPPSAHDMHREYRVLSVLWQAFPLAPRAFLFCEDESVIGAPFFVMERRVGVVVRREMPPQFAAIPNAARLMSAALVDALADFHAVDFAALGLSDLGKPQGFIHRQIEGWYRRWQAAQTHDLPLMDELHAWLLAHEPPEQPPTLVHNDYKLDNAMFAEDDPARLVAIFDWDMCTLGDPLSDVGALLAYWTEPDDPPHMRAMAAWIMPTGYDFMRREELVERYAQRSGRDVRHIGFYHTLGLYRIVVILAQIYKRYVAGQTQDERFAAFGTLIPLVAQAAADVAARV</sequence>
<dbReference type="SUPFAM" id="SSF56112">
    <property type="entry name" value="Protein kinase-like (PK-like)"/>
    <property type="match status" value="1"/>
</dbReference>
<dbReference type="InterPro" id="IPR052898">
    <property type="entry name" value="ACAD10-like"/>
</dbReference>
<evidence type="ECO:0000259" key="1">
    <source>
        <dbReference type="Pfam" id="PF01636"/>
    </source>
</evidence>